<accession>U6F7N8</accession>
<evidence type="ECO:0000313" key="3">
    <source>
        <dbReference type="EMBL" id="CDI60198.1"/>
    </source>
</evidence>
<keyword evidence="1" id="KW-0175">Coiled coil</keyword>
<dbReference type="InterPro" id="IPR025948">
    <property type="entry name" value="HTH-like_dom"/>
</dbReference>
<sequence length="160" mass="19316">MSKKKLNELERLKQENAKLRRQNLKLTVENAYIKNWMPWFKKEPTKTEIAQAITELRHELGLAVKKIIEIINTNEDLPHISRSNYYDAYTRDDKDQVNHGDVIARIQEIYDEIKNRYVAPGYRRITHILHREGYQINRKTVNRLMHKMDLYGYVMKRRHP</sequence>
<comment type="caution">
    <text evidence="3">The sequence shown here is derived from an EMBL/GenBank/DDBJ whole genome shotgun (WGS) entry which is preliminary data.</text>
</comment>
<dbReference type="Pfam" id="PF13276">
    <property type="entry name" value="HTH_21"/>
    <property type="match status" value="1"/>
</dbReference>
<organism evidence="3 4">
    <name type="scientific">Lactobacillus helveticus CIRM-BIA 104</name>
    <dbReference type="NCBI Taxonomy" id="1226333"/>
    <lineage>
        <taxon>Bacteria</taxon>
        <taxon>Bacillati</taxon>
        <taxon>Bacillota</taxon>
        <taxon>Bacilli</taxon>
        <taxon>Lactobacillales</taxon>
        <taxon>Lactobacillaceae</taxon>
        <taxon>Lactobacillus</taxon>
    </lineage>
</organism>
<dbReference type="AlphaFoldDB" id="U6F7N8"/>
<dbReference type="Proteomes" id="UP000017247">
    <property type="component" value="Unassembled WGS sequence"/>
</dbReference>
<name>U6F7N8_LACHE</name>
<feature type="coiled-coil region" evidence="1">
    <location>
        <begin position="2"/>
        <end position="29"/>
    </location>
</feature>
<proteinExistence type="predicted"/>
<evidence type="ECO:0000313" key="4">
    <source>
        <dbReference type="Proteomes" id="UP000017247"/>
    </source>
</evidence>
<gene>
    <name evidence="3" type="ORF">LHCIRMBIA104_01737</name>
</gene>
<feature type="domain" description="HTH-like" evidence="2">
    <location>
        <begin position="103"/>
        <end position="158"/>
    </location>
</feature>
<evidence type="ECO:0000259" key="2">
    <source>
        <dbReference type="Pfam" id="PF13276"/>
    </source>
</evidence>
<evidence type="ECO:0000256" key="1">
    <source>
        <dbReference type="SAM" id="Coils"/>
    </source>
</evidence>
<dbReference type="HOGENOM" id="CLU_1649989_0_0_9"/>
<dbReference type="EMBL" id="CBUL010000064">
    <property type="protein sequence ID" value="CDI60198.1"/>
    <property type="molecule type" value="Genomic_DNA"/>
</dbReference>
<protein>
    <recommendedName>
        <fullName evidence="2">HTH-like domain-containing protein</fullName>
    </recommendedName>
</protein>
<reference evidence="3" key="1">
    <citation type="submission" date="2013-09" db="EMBL/GenBank/DDBJ databases">
        <title>Draft Genome Sequence of five Lactobacillus helveticus strains CIRM-BIA 101T, 103, 104, 951 and 953 isolated from milk product.</title>
        <authorList>
            <person name="Valence F."/>
            <person name="Chuat V."/>
            <person name="Ma L."/>
            <person name="Creno S."/>
            <person name="Falentin H."/>
            <person name="Lortal S."/>
            <person name="Bizet C."/>
            <person name="Clermont D."/>
            <person name="Loux V."/>
            <person name="Bouchier C."/>
            <person name="Cousin S."/>
        </authorList>
    </citation>
    <scope>NUCLEOTIDE SEQUENCE [LARGE SCALE GENOMIC DNA]</scope>
    <source>
        <strain evidence="3">CIRM-BIA 104</strain>
    </source>
</reference>